<proteinExistence type="predicted"/>
<reference evidence="2" key="1">
    <citation type="journal article" date="2013" name="PLoS ONE">
        <title>Direct detection of alternative open reading frames translation products in human significantly expands the proteome.</title>
        <authorList>
            <person name="Vanderperre B."/>
            <person name="Lucier J.-F."/>
            <person name="Motard J."/>
            <person name="Tremblay G."/>
            <person name="Vanderperre S."/>
            <person name="Wisztorski M."/>
            <person name="Salzet M."/>
            <person name="Boisvert F.-M."/>
            <person name="Roucou X."/>
        </authorList>
    </citation>
    <scope>NUCLEOTIDE SEQUENCE</scope>
</reference>
<feature type="region of interest" description="Disordered" evidence="1">
    <location>
        <begin position="1"/>
        <end position="48"/>
    </location>
</feature>
<sequence length="66" mass="7415">MRAQMMSSSMRTRTCPTQRKCSPRTSPSGAPMTSWTRSRAQSRKTHKMVCTARVPLSSGWPPVWSS</sequence>
<organism evidence="2">
    <name type="scientific">Homo sapiens</name>
    <name type="common">Human</name>
    <dbReference type="NCBI Taxonomy" id="9606"/>
    <lineage>
        <taxon>Eukaryota</taxon>
        <taxon>Metazoa</taxon>
        <taxon>Chordata</taxon>
        <taxon>Craniata</taxon>
        <taxon>Vertebrata</taxon>
        <taxon>Euteleostomi</taxon>
        <taxon>Mammalia</taxon>
        <taxon>Eutheria</taxon>
        <taxon>Euarchontoglires</taxon>
        <taxon>Primates</taxon>
        <taxon>Haplorrhini</taxon>
        <taxon>Catarrhini</taxon>
        <taxon>Hominidae</taxon>
        <taxon>Homo</taxon>
    </lineage>
</organism>
<feature type="compositionally biased region" description="Polar residues" evidence="1">
    <location>
        <begin position="1"/>
        <end position="39"/>
    </location>
</feature>
<protein>
    <submittedName>
        <fullName evidence="2">Alternative protein PITPNM2</fullName>
    </submittedName>
</protein>
<dbReference type="OrthoDB" id="10053061at2759"/>
<name>L8EB28_HUMAN</name>
<accession>L8EB28</accession>
<dbReference type="AlphaFoldDB" id="L8EB28"/>
<dbReference type="ChiTaRS" id="PITPNM2">
    <property type="organism name" value="human"/>
</dbReference>
<gene>
    <name evidence="2" type="primary">PITPNM2</name>
</gene>
<evidence type="ECO:0000313" key="2">
    <source>
        <dbReference type="EMBL" id="CCQ43653.1"/>
    </source>
</evidence>
<evidence type="ECO:0000256" key="1">
    <source>
        <dbReference type="SAM" id="MobiDB-lite"/>
    </source>
</evidence>
<dbReference type="EMBL" id="HF584156">
    <property type="protein sequence ID" value="CCQ43653.1"/>
    <property type="molecule type" value="Genomic_DNA"/>
</dbReference>